<organism evidence="2 3">
    <name type="scientific">Ceratitis capitata</name>
    <name type="common">Mediterranean fruit fly</name>
    <name type="synonym">Tephritis capitata</name>
    <dbReference type="NCBI Taxonomy" id="7213"/>
    <lineage>
        <taxon>Eukaryota</taxon>
        <taxon>Metazoa</taxon>
        <taxon>Ecdysozoa</taxon>
        <taxon>Arthropoda</taxon>
        <taxon>Hexapoda</taxon>
        <taxon>Insecta</taxon>
        <taxon>Pterygota</taxon>
        <taxon>Neoptera</taxon>
        <taxon>Endopterygota</taxon>
        <taxon>Diptera</taxon>
        <taxon>Brachycera</taxon>
        <taxon>Muscomorpha</taxon>
        <taxon>Tephritoidea</taxon>
        <taxon>Tephritidae</taxon>
        <taxon>Ceratitis</taxon>
        <taxon>Ceratitis</taxon>
    </lineage>
</organism>
<accession>A0A811V0T5</accession>
<feature type="region of interest" description="Disordered" evidence="1">
    <location>
        <begin position="1"/>
        <end position="62"/>
    </location>
</feature>
<dbReference type="Proteomes" id="UP000606786">
    <property type="component" value="Unassembled WGS sequence"/>
</dbReference>
<feature type="compositionally biased region" description="Basic residues" evidence="1">
    <location>
        <begin position="24"/>
        <end position="42"/>
    </location>
</feature>
<keyword evidence="3" id="KW-1185">Reference proteome</keyword>
<reference evidence="2" key="1">
    <citation type="submission" date="2020-11" db="EMBL/GenBank/DDBJ databases">
        <authorList>
            <person name="Whitehead M."/>
        </authorList>
    </citation>
    <scope>NUCLEOTIDE SEQUENCE</scope>
    <source>
        <strain evidence="2">EGII</strain>
    </source>
</reference>
<proteinExistence type="predicted"/>
<evidence type="ECO:0000256" key="1">
    <source>
        <dbReference type="SAM" id="MobiDB-lite"/>
    </source>
</evidence>
<dbReference type="EMBL" id="CAJHJT010000034">
    <property type="protein sequence ID" value="CAD7003486.1"/>
    <property type="molecule type" value="Genomic_DNA"/>
</dbReference>
<feature type="compositionally biased region" description="Basic and acidic residues" evidence="1">
    <location>
        <begin position="49"/>
        <end position="62"/>
    </location>
</feature>
<evidence type="ECO:0000313" key="3">
    <source>
        <dbReference type="Proteomes" id="UP000606786"/>
    </source>
</evidence>
<name>A0A811V0T5_CERCA</name>
<evidence type="ECO:0000313" key="2">
    <source>
        <dbReference type="EMBL" id="CAD7003486.1"/>
    </source>
</evidence>
<dbReference type="AlphaFoldDB" id="A0A811V0T5"/>
<feature type="non-terminal residue" evidence="2">
    <location>
        <position position="1"/>
    </location>
</feature>
<sequence>TEKCDNELSEANAESSEQSDRVGRARPKFVRTGKRRRHRKKWNTVSLPKAEKTKTSNKETEA</sequence>
<protein>
    <submittedName>
        <fullName evidence="2">(Mediterranean fruit fly) hypothetical protein</fullName>
    </submittedName>
</protein>
<gene>
    <name evidence="2" type="ORF">CCAP1982_LOCUS11937</name>
</gene>
<comment type="caution">
    <text evidence="2">The sequence shown here is derived from an EMBL/GenBank/DDBJ whole genome shotgun (WGS) entry which is preliminary data.</text>
</comment>